<evidence type="ECO:0000256" key="2">
    <source>
        <dbReference type="ARBA" id="ARBA00022676"/>
    </source>
</evidence>
<feature type="domain" description="Glycosyl transferase family 1" evidence="7">
    <location>
        <begin position="269"/>
        <end position="410"/>
    </location>
</feature>
<dbReference type="InterPro" id="IPR022701">
    <property type="entry name" value="QTMAN_N"/>
</dbReference>
<dbReference type="Pfam" id="PF12038">
    <property type="entry name" value="QTMAN_N"/>
    <property type="match status" value="1"/>
</dbReference>
<evidence type="ECO:0000256" key="5">
    <source>
        <dbReference type="ARBA" id="ARBA00044539"/>
    </source>
</evidence>
<dbReference type="InterPro" id="IPR051862">
    <property type="entry name" value="GT-like_domain_containing_1"/>
</dbReference>
<evidence type="ECO:0000259" key="7">
    <source>
        <dbReference type="Pfam" id="PF00534"/>
    </source>
</evidence>
<dbReference type="CDD" id="cd01635">
    <property type="entry name" value="Glycosyltransferase_GTB-type"/>
    <property type="match status" value="1"/>
</dbReference>
<evidence type="ECO:0000256" key="3">
    <source>
        <dbReference type="ARBA" id="ARBA00022679"/>
    </source>
</evidence>
<protein>
    <recommendedName>
        <fullName evidence="5">tRNA-queuosine alpha-mannosyltransferase</fullName>
        <ecNumber evidence="4">2.4.1.110</ecNumber>
    </recommendedName>
</protein>
<evidence type="ECO:0000256" key="6">
    <source>
        <dbReference type="ARBA" id="ARBA00048439"/>
    </source>
</evidence>
<gene>
    <name evidence="9" type="ORF">PEVE_00016624</name>
</gene>
<dbReference type="PANTHER" id="PTHR13615:SF3">
    <property type="entry name" value="GLYCOSYLTRANSFERASE-LIKE DOMAIN-CONTAINING PROTEIN 1"/>
    <property type="match status" value="1"/>
</dbReference>
<dbReference type="Gene3D" id="3.40.50.2000">
    <property type="entry name" value="Glycogen Phosphorylase B"/>
    <property type="match status" value="1"/>
</dbReference>
<keyword evidence="3" id="KW-0808">Transferase</keyword>
<keyword evidence="10" id="KW-1185">Reference proteome</keyword>
<dbReference type="Proteomes" id="UP001159427">
    <property type="component" value="Unassembled WGS sequence"/>
</dbReference>
<accession>A0ABN8S3M3</accession>
<comment type="similarity">
    <text evidence="1">Belongs to the glycosyltransferase group 1 family. Glycosyltransferase 4 subfamily.</text>
</comment>
<keyword evidence="2" id="KW-0328">Glycosyltransferase</keyword>
<dbReference type="EMBL" id="CALNXI010002305">
    <property type="protein sequence ID" value="CAH3186069.1"/>
    <property type="molecule type" value="Genomic_DNA"/>
</dbReference>
<evidence type="ECO:0000256" key="4">
    <source>
        <dbReference type="ARBA" id="ARBA00044517"/>
    </source>
</evidence>
<dbReference type="InterPro" id="IPR001296">
    <property type="entry name" value="Glyco_trans_1"/>
</dbReference>
<dbReference type="Pfam" id="PF00534">
    <property type="entry name" value="Glycos_transf_1"/>
    <property type="match status" value="1"/>
</dbReference>
<proteinExistence type="inferred from homology"/>
<name>A0ABN8S3M3_9CNID</name>
<evidence type="ECO:0000313" key="9">
    <source>
        <dbReference type="EMBL" id="CAH3186069.1"/>
    </source>
</evidence>
<evidence type="ECO:0000259" key="8">
    <source>
        <dbReference type="Pfam" id="PF12038"/>
    </source>
</evidence>
<sequence>MSCNRNCVNKKLCSDSNSVDQRLHLDNGLFLNELPQESVNDLNVNTSVLLIEPFYGGSHKQLVDLLTKEIPGCVLHCLPAKKWHWRMRTAALWFSQNIPHCMKYKVMFVSSVLNLAELVALRPDFAQLKKVLYFHENQLIYPVRKQQDRDFQYGYNQILSCLVADVVVFNSSFNMESFLSSISSFLKLMPDFRPKGLDQLIRPKCKVLYFPLMGGEQMGGSSSAEQEIVHEVPAGEINEENLLVDTNGEKIVKLNRNSPHPETESDMSKPLHIVWAHRWEHDKGPDLFFHTLYQLADQNLEFKVSVIGETFSEVPEIFEEAFSCIREHIVHWGYQQSRQEYVNVLKNADVAVSTAEHEFFGVSMLESVQYGCYPICPNKLVYPEIFPAEYLYSTPQQLAKKLRYFCKNPRHVRTHKVMVDWRQFLWEKLKDQFIELLSPADKESNDSESC</sequence>
<dbReference type="EC" id="2.4.1.110" evidence="4"/>
<reference evidence="9 10" key="1">
    <citation type="submission" date="2022-05" db="EMBL/GenBank/DDBJ databases">
        <authorList>
            <consortium name="Genoscope - CEA"/>
            <person name="William W."/>
        </authorList>
    </citation>
    <scope>NUCLEOTIDE SEQUENCE [LARGE SCALE GENOMIC DNA]</scope>
</reference>
<dbReference type="SUPFAM" id="SSF53756">
    <property type="entry name" value="UDP-Glycosyltransferase/glycogen phosphorylase"/>
    <property type="match status" value="1"/>
</dbReference>
<comment type="caution">
    <text evidence="9">The sequence shown here is derived from an EMBL/GenBank/DDBJ whole genome shotgun (WGS) entry which is preliminary data.</text>
</comment>
<evidence type="ECO:0000256" key="1">
    <source>
        <dbReference type="ARBA" id="ARBA00009481"/>
    </source>
</evidence>
<comment type="catalytic activity">
    <reaction evidence="6">
        <text>queuosine(34) in tRNA(Asp) + GDP-alpha-D-mannose = O-4''-alpha-D-mannosylqueuosine(34) in tRNA(Asp) + GDP + H(+)</text>
        <dbReference type="Rhea" id="RHEA:12885"/>
        <dbReference type="Rhea" id="RHEA-COMP:18572"/>
        <dbReference type="Rhea" id="RHEA-COMP:18581"/>
        <dbReference type="ChEBI" id="CHEBI:15378"/>
        <dbReference type="ChEBI" id="CHEBI:57527"/>
        <dbReference type="ChEBI" id="CHEBI:58189"/>
        <dbReference type="ChEBI" id="CHEBI:194431"/>
        <dbReference type="ChEBI" id="CHEBI:194442"/>
        <dbReference type="EC" id="2.4.1.110"/>
    </reaction>
    <physiologicalReaction direction="left-to-right" evidence="6">
        <dbReference type="Rhea" id="RHEA:12886"/>
    </physiologicalReaction>
</comment>
<evidence type="ECO:0000313" key="10">
    <source>
        <dbReference type="Proteomes" id="UP001159427"/>
    </source>
</evidence>
<dbReference type="PANTHER" id="PTHR13615">
    <property type="entry name" value="GLYCOSYLTRANSFERASE-LIKE 1"/>
    <property type="match status" value="1"/>
</dbReference>
<feature type="domain" description="tRNA-queuosine alpha-mannosyltransferase N-terminal" evidence="8">
    <location>
        <begin position="48"/>
        <end position="212"/>
    </location>
</feature>
<organism evidence="9 10">
    <name type="scientific">Porites evermanni</name>
    <dbReference type="NCBI Taxonomy" id="104178"/>
    <lineage>
        <taxon>Eukaryota</taxon>
        <taxon>Metazoa</taxon>
        <taxon>Cnidaria</taxon>
        <taxon>Anthozoa</taxon>
        <taxon>Hexacorallia</taxon>
        <taxon>Scleractinia</taxon>
        <taxon>Fungiina</taxon>
        <taxon>Poritidae</taxon>
        <taxon>Porites</taxon>
    </lineage>
</organism>